<accession>A0A0B1SHD1</accession>
<dbReference type="Proteomes" id="UP000053660">
    <property type="component" value="Unassembled WGS sequence"/>
</dbReference>
<protein>
    <submittedName>
        <fullName evidence="1">Uncharacterized protein</fullName>
    </submittedName>
</protein>
<organism evidence="1 2">
    <name type="scientific">Oesophagostomum dentatum</name>
    <name type="common">Nodular worm</name>
    <dbReference type="NCBI Taxonomy" id="61180"/>
    <lineage>
        <taxon>Eukaryota</taxon>
        <taxon>Metazoa</taxon>
        <taxon>Ecdysozoa</taxon>
        <taxon>Nematoda</taxon>
        <taxon>Chromadorea</taxon>
        <taxon>Rhabditida</taxon>
        <taxon>Rhabditina</taxon>
        <taxon>Rhabditomorpha</taxon>
        <taxon>Strongyloidea</taxon>
        <taxon>Strongylidae</taxon>
        <taxon>Oesophagostomum</taxon>
    </lineage>
</organism>
<gene>
    <name evidence="1" type="ORF">OESDEN_15950</name>
</gene>
<evidence type="ECO:0000313" key="1">
    <source>
        <dbReference type="EMBL" id="KHJ84339.1"/>
    </source>
</evidence>
<sequence>MFEKLKPNIIWVSTASLLNATDSEGIFAHPNLMELANRVAYDGVVSGLSLEDRQMLLSIIHFPSPKVPFMLLTEFLDDYCRMNVAAAARAYLFWDTLEPSRIFYSGAACCPDHTPSTSW</sequence>
<proteinExistence type="predicted"/>
<dbReference type="EMBL" id="KN568984">
    <property type="protein sequence ID" value="KHJ84339.1"/>
    <property type="molecule type" value="Genomic_DNA"/>
</dbReference>
<keyword evidence="2" id="KW-1185">Reference proteome</keyword>
<evidence type="ECO:0000313" key="2">
    <source>
        <dbReference type="Proteomes" id="UP000053660"/>
    </source>
</evidence>
<dbReference type="AlphaFoldDB" id="A0A0B1SHD1"/>
<name>A0A0B1SHD1_OESDE</name>
<reference evidence="1 2" key="1">
    <citation type="submission" date="2014-03" db="EMBL/GenBank/DDBJ databases">
        <title>Draft genome of the hookworm Oesophagostomum dentatum.</title>
        <authorList>
            <person name="Mitreva M."/>
        </authorList>
    </citation>
    <scope>NUCLEOTIDE SEQUENCE [LARGE SCALE GENOMIC DNA]</scope>
    <source>
        <strain evidence="1 2">OD-Hann</strain>
    </source>
</reference>